<keyword evidence="1" id="KW-0862">Zinc</keyword>
<reference evidence="5" key="1">
    <citation type="submission" date="2020-07" db="EMBL/GenBank/DDBJ databases">
        <title>The High-quality genome of the commercially important snow crab, Chionoecetes opilio.</title>
        <authorList>
            <person name="Jeong J.-H."/>
            <person name="Ryu S."/>
        </authorList>
    </citation>
    <scope>NUCLEOTIDE SEQUENCE</scope>
    <source>
        <strain evidence="5">MADBK_172401_WGS</strain>
        <tissue evidence="5">Digestive gland</tissue>
    </source>
</reference>
<dbReference type="InterPro" id="IPR000315">
    <property type="entry name" value="Znf_B-box"/>
</dbReference>
<feature type="region of interest" description="Disordered" evidence="2">
    <location>
        <begin position="436"/>
        <end position="467"/>
    </location>
</feature>
<dbReference type="SUPFAM" id="SSF50891">
    <property type="entry name" value="Cyclophilin-like"/>
    <property type="match status" value="1"/>
</dbReference>
<dbReference type="Gene3D" id="3.30.160.60">
    <property type="entry name" value="Classic Zinc Finger"/>
    <property type="match status" value="1"/>
</dbReference>
<feature type="compositionally biased region" description="Basic and acidic residues" evidence="2">
    <location>
        <begin position="321"/>
        <end position="334"/>
    </location>
</feature>
<evidence type="ECO:0000256" key="2">
    <source>
        <dbReference type="SAM" id="MobiDB-lite"/>
    </source>
</evidence>
<evidence type="ECO:0000313" key="6">
    <source>
        <dbReference type="Proteomes" id="UP000770661"/>
    </source>
</evidence>
<dbReference type="InterPro" id="IPR029000">
    <property type="entry name" value="Cyclophilin-like_dom_sf"/>
</dbReference>
<feature type="domain" description="B box-type" evidence="4">
    <location>
        <begin position="3"/>
        <end position="45"/>
    </location>
</feature>
<organism evidence="5 6">
    <name type="scientific">Chionoecetes opilio</name>
    <name type="common">Atlantic snow crab</name>
    <name type="synonym">Cancer opilio</name>
    <dbReference type="NCBI Taxonomy" id="41210"/>
    <lineage>
        <taxon>Eukaryota</taxon>
        <taxon>Metazoa</taxon>
        <taxon>Ecdysozoa</taxon>
        <taxon>Arthropoda</taxon>
        <taxon>Crustacea</taxon>
        <taxon>Multicrustacea</taxon>
        <taxon>Malacostraca</taxon>
        <taxon>Eumalacostraca</taxon>
        <taxon>Eucarida</taxon>
        <taxon>Decapoda</taxon>
        <taxon>Pleocyemata</taxon>
        <taxon>Brachyura</taxon>
        <taxon>Eubrachyura</taxon>
        <taxon>Majoidea</taxon>
        <taxon>Majidae</taxon>
        <taxon>Chionoecetes</taxon>
    </lineage>
</organism>
<dbReference type="SUPFAM" id="SSF57845">
    <property type="entry name" value="B-box zinc-binding domain"/>
    <property type="match status" value="1"/>
</dbReference>
<name>A0A8J5CMC1_CHIOP</name>
<evidence type="ECO:0000313" key="5">
    <source>
        <dbReference type="EMBL" id="KAG0715714.1"/>
    </source>
</evidence>
<dbReference type="Proteomes" id="UP000770661">
    <property type="component" value="Unassembled WGS sequence"/>
</dbReference>
<feature type="compositionally biased region" description="Basic and acidic residues" evidence="2">
    <location>
        <begin position="149"/>
        <end position="166"/>
    </location>
</feature>
<dbReference type="EMBL" id="JACEEZ010019434">
    <property type="protein sequence ID" value="KAG0715714.1"/>
    <property type="molecule type" value="Genomic_DNA"/>
</dbReference>
<feature type="region of interest" description="Disordered" evidence="2">
    <location>
        <begin position="149"/>
        <end position="393"/>
    </location>
</feature>
<feature type="compositionally biased region" description="Low complexity" evidence="2">
    <location>
        <begin position="309"/>
        <end position="320"/>
    </location>
</feature>
<feature type="compositionally biased region" description="Basic and acidic residues" evidence="2">
    <location>
        <begin position="247"/>
        <end position="289"/>
    </location>
</feature>
<feature type="domain" description="PPIase cyclophilin-type" evidence="3">
    <location>
        <begin position="623"/>
        <end position="757"/>
    </location>
</feature>
<keyword evidence="1" id="KW-0479">Metal-binding</keyword>
<feature type="compositionally biased region" description="Basic residues" evidence="2">
    <location>
        <begin position="450"/>
        <end position="467"/>
    </location>
</feature>
<keyword evidence="6" id="KW-1185">Reference proteome</keyword>
<feature type="compositionally biased region" description="Low complexity" evidence="2">
    <location>
        <begin position="237"/>
        <end position="246"/>
    </location>
</feature>
<keyword evidence="1" id="KW-0863">Zinc-finger</keyword>
<comment type="caution">
    <text evidence="5">The sequence shown here is derived from an EMBL/GenBank/DDBJ whole genome shotgun (WGS) entry which is preliminary data.</text>
</comment>
<evidence type="ECO:0000256" key="1">
    <source>
        <dbReference type="PROSITE-ProRule" id="PRU00024"/>
    </source>
</evidence>
<evidence type="ECO:0000259" key="4">
    <source>
        <dbReference type="PROSITE" id="PS50119"/>
    </source>
</evidence>
<dbReference type="Pfam" id="PF00643">
    <property type="entry name" value="zf-B_box"/>
    <property type="match status" value="1"/>
</dbReference>
<evidence type="ECO:0000259" key="3">
    <source>
        <dbReference type="PROSITE" id="PS50072"/>
    </source>
</evidence>
<dbReference type="PROSITE" id="PS50072">
    <property type="entry name" value="CSA_PPIASE_2"/>
    <property type="match status" value="1"/>
</dbReference>
<proteinExistence type="predicted"/>
<feature type="compositionally biased region" description="Basic and acidic residues" evidence="2">
    <location>
        <begin position="436"/>
        <end position="449"/>
    </location>
</feature>
<sequence>MEPQMETCTRHDVKLSFWCRTCATPACGECLFEEHPTHSHKVVKATTYVEDMKVAVKGIAVKFADALDHQERWHHQQVFQGIKAISDAIRTLIVLRKDIDDARDLVKGVHVVEGIGPTIALSEASKCLGLKWNLKGCQLDLMDTGWRQQERGEEKADGEGKVKEVDKEEEEEEEEGKVSEARTETGKESPAEALDEQVKTNDEKPDAAEKETDEVEALTEEERKKRRKILRLKEKLAAASAAAAAAAEKKDVTSRDKDKVDLKHKTEKRSAKEKGEKETEARKENDPESSKPLAADKTQRPPCRHAPASREPSASPPRDSAPGKDGHVTSKCELEADAETDASRKVRREGEGEASKAAESYFPARIEPLPKTKPDAASALKKPRGHADRQSLKKSKTVTFMVQAEDTAADDAKDDHSEDIRALDLHVPRLCRDDLDNKEKEEGVKEGTHRSGRNGKAGRRRRRRLRRTPRRRRCLRWSLRRRRGSPPNCSRIRLKVGFLLLHCLVVQVWSLHISVHVRPLTKHAQSGSLQTREHLQASSSNTTSCAGAERIQSMCFLVESCTRSTPKLFMDATSLKVPCLTLVVEGIGGRLAYVTWESMGLHVYCHQYQELPYDLLLKAPLVFLDVGTEVRVLGRVYISLWGHLRRAMNFLHLCLGDRGPSFRDSMFLEVMNADCPGERIRGGDYDCNNGRGGEALLDDLESQEGYSMPMEAGMVTAGGPNRKDQDSQFFICTEDDYDRRFACPFGRVVSGLPAMKEAVWLVMTKEIYIRDCGVVVEAPRI</sequence>
<dbReference type="GO" id="GO:0003755">
    <property type="term" value="F:peptidyl-prolyl cis-trans isomerase activity"/>
    <property type="evidence" value="ECO:0007669"/>
    <property type="project" value="InterPro"/>
</dbReference>
<dbReference type="OrthoDB" id="252722at2759"/>
<feature type="compositionally biased region" description="Basic and acidic residues" evidence="2">
    <location>
        <begin position="341"/>
        <end position="356"/>
    </location>
</feature>
<dbReference type="SMART" id="SM00336">
    <property type="entry name" value="BBOX"/>
    <property type="match status" value="1"/>
</dbReference>
<dbReference type="GO" id="GO:0008270">
    <property type="term" value="F:zinc ion binding"/>
    <property type="evidence" value="ECO:0007669"/>
    <property type="project" value="UniProtKB-KW"/>
</dbReference>
<feature type="compositionally biased region" description="Basic and acidic residues" evidence="2">
    <location>
        <begin position="176"/>
        <end position="210"/>
    </location>
</feature>
<dbReference type="AlphaFoldDB" id="A0A8J5CMC1"/>
<dbReference type="PROSITE" id="PS50119">
    <property type="entry name" value="ZF_BBOX"/>
    <property type="match status" value="1"/>
</dbReference>
<dbReference type="InterPro" id="IPR002130">
    <property type="entry name" value="Cyclophilin-type_PPIase_dom"/>
</dbReference>
<dbReference type="Gene3D" id="2.40.100.10">
    <property type="entry name" value="Cyclophilin-like"/>
    <property type="match status" value="1"/>
</dbReference>
<dbReference type="Pfam" id="PF00160">
    <property type="entry name" value="Pro_isomerase"/>
    <property type="match status" value="1"/>
</dbReference>
<accession>A0A8J5CMC1</accession>
<keyword evidence="5" id="KW-0413">Isomerase</keyword>
<protein>
    <submittedName>
        <fullName evidence="5">Peptidyl-prolyl cis-trans isomerase F, mitochondrial</fullName>
    </submittedName>
</protein>
<gene>
    <name evidence="5" type="primary">PPIF_1</name>
    <name evidence="5" type="ORF">GWK47_011325</name>
</gene>